<feature type="transmembrane region" description="Helical" evidence="2">
    <location>
        <begin position="119"/>
        <end position="143"/>
    </location>
</feature>
<keyword evidence="2" id="KW-0812">Transmembrane</keyword>
<dbReference type="Proteomes" id="UP001305414">
    <property type="component" value="Unassembled WGS sequence"/>
</dbReference>
<feature type="region of interest" description="Disordered" evidence="1">
    <location>
        <begin position="14"/>
        <end position="48"/>
    </location>
</feature>
<feature type="compositionally biased region" description="Basic and acidic residues" evidence="1">
    <location>
        <begin position="24"/>
        <end position="48"/>
    </location>
</feature>
<organism evidence="3 4">
    <name type="scientific">Xylaria bambusicola</name>
    <dbReference type="NCBI Taxonomy" id="326684"/>
    <lineage>
        <taxon>Eukaryota</taxon>
        <taxon>Fungi</taxon>
        <taxon>Dikarya</taxon>
        <taxon>Ascomycota</taxon>
        <taxon>Pezizomycotina</taxon>
        <taxon>Sordariomycetes</taxon>
        <taxon>Xylariomycetidae</taxon>
        <taxon>Xylariales</taxon>
        <taxon>Xylariaceae</taxon>
        <taxon>Xylaria</taxon>
    </lineage>
</organism>
<gene>
    <name evidence="3" type="ORF">RRF57_000985</name>
</gene>
<keyword evidence="2" id="KW-1133">Transmembrane helix</keyword>
<dbReference type="SUPFAM" id="SSF103473">
    <property type="entry name" value="MFS general substrate transporter"/>
    <property type="match status" value="1"/>
</dbReference>
<name>A0AAN7UAT5_9PEZI</name>
<protein>
    <submittedName>
        <fullName evidence="3">Uncharacterized protein</fullName>
    </submittedName>
</protein>
<evidence type="ECO:0000256" key="1">
    <source>
        <dbReference type="SAM" id="MobiDB-lite"/>
    </source>
</evidence>
<dbReference type="AlphaFoldDB" id="A0AAN7UAT5"/>
<evidence type="ECO:0000313" key="3">
    <source>
        <dbReference type="EMBL" id="KAK5625269.1"/>
    </source>
</evidence>
<sequence>MRLLVIEKKTAKKYDGTIPGNETNPRDMGSRVDQNHDEAGHEASEEDALLPKKEDEAYKIHYEPNRLIRALPILACFRSPRLLMGLGLAFVQAALLAVYDATITTETQSLFQFSPLKAGLIFIALDVPYLLLGPIAVGLLIVMERNLRR</sequence>
<accession>A0AAN7UAT5</accession>
<evidence type="ECO:0000256" key="2">
    <source>
        <dbReference type="SAM" id="Phobius"/>
    </source>
</evidence>
<keyword evidence="4" id="KW-1185">Reference proteome</keyword>
<feature type="transmembrane region" description="Helical" evidence="2">
    <location>
        <begin position="82"/>
        <end position="99"/>
    </location>
</feature>
<keyword evidence="2" id="KW-0472">Membrane</keyword>
<proteinExistence type="predicted"/>
<dbReference type="EMBL" id="JAWHQM010000002">
    <property type="protein sequence ID" value="KAK5625269.1"/>
    <property type="molecule type" value="Genomic_DNA"/>
</dbReference>
<comment type="caution">
    <text evidence="3">The sequence shown here is derived from an EMBL/GenBank/DDBJ whole genome shotgun (WGS) entry which is preliminary data.</text>
</comment>
<dbReference type="InterPro" id="IPR036259">
    <property type="entry name" value="MFS_trans_sf"/>
</dbReference>
<evidence type="ECO:0000313" key="4">
    <source>
        <dbReference type="Proteomes" id="UP001305414"/>
    </source>
</evidence>
<reference evidence="3 4" key="1">
    <citation type="submission" date="2023-10" db="EMBL/GenBank/DDBJ databases">
        <title>Draft genome sequence of Xylaria bambusicola isolate GMP-LS, the root and basal stem rot pathogen of sugarcane in Indonesia.</title>
        <authorList>
            <person name="Selvaraj P."/>
            <person name="Muralishankar V."/>
            <person name="Muruganantham S."/>
            <person name="Sp S."/>
            <person name="Haryani S."/>
            <person name="Lau K.J.X."/>
            <person name="Naqvi N.I."/>
        </authorList>
    </citation>
    <scope>NUCLEOTIDE SEQUENCE [LARGE SCALE GENOMIC DNA]</scope>
    <source>
        <strain evidence="3">GMP-LS</strain>
    </source>
</reference>